<organism evidence="1 2">
    <name type="scientific">Ammonifex thiophilus</name>
    <dbReference type="NCBI Taxonomy" id="444093"/>
    <lineage>
        <taxon>Bacteria</taxon>
        <taxon>Bacillati</taxon>
        <taxon>Bacillota</taxon>
        <taxon>Clostridia</taxon>
        <taxon>Thermoanaerobacterales</taxon>
        <taxon>Thermoanaerobacteraceae</taxon>
        <taxon>Ammonifex</taxon>
    </lineage>
</organism>
<keyword evidence="2" id="KW-1185">Reference proteome</keyword>
<dbReference type="PANTHER" id="PTHR38455">
    <property type="entry name" value="HYPOTHETICAL CYTOSOLIC PROTEIN"/>
    <property type="match status" value="1"/>
</dbReference>
<dbReference type="PANTHER" id="PTHR38455:SF1">
    <property type="entry name" value="DUF951 DOMAIN-CONTAINING PROTEIN"/>
    <property type="match status" value="1"/>
</dbReference>
<dbReference type="PIRSF" id="PIRSF037263">
    <property type="entry name" value="DUF951_bac"/>
    <property type="match status" value="1"/>
</dbReference>
<sequence length="64" mass="7209">MVKLEVGMRLRLKKPHPCGSEVWEVLKTGVDVRLRCCGCGRTVLLPREKVLRLLRSAEGPSYTS</sequence>
<proteinExistence type="predicted"/>
<protein>
    <submittedName>
        <fullName evidence="1">DUF951 domain-containing protein</fullName>
    </submittedName>
</protein>
<reference evidence="1 2" key="1">
    <citation type="submission" date="2018-08" db="EMBL/GenBank/DDBJ databases">
        <title>Form III RuBisCO-mediated autotrophy in Thermodesulfobium bacteria.</title>
        <authorList>
            <person name="Toshchakov S.V."/>
            <person name="Kublanov I.V."/>
            <person name="Frolov E."/>
            <person name="Bonch-Osmolovskaya E.A."/>
            <person name="Tourova T.P."/>
            <person name="Chernych N.A."/>
            <person name="Lebedinsky A.V."/>
        </authorList>
    </citation>
    <scope>NUCLEOTIDE SEQUENCE [LARGE SCALE GENOMIC DNA]</scope>
    <source>
        <strain evidence="1 2">SR</strain>
    </source>
</reference>
<evidence type="ECO:0000313" key="1">
    <source>
        <dbReference type="EMBL" id="RDV84588.1"/>
    </source>
</evidence>
<dbReference type="EMBL" id="QSLN01000001">
    <property type="protein sequence ID" value="RDV84588.1"/>
    <property type="molecule type" value="Genomic_DNA"/>
</dbReference>
<comment type="caution">
    <text evidence="1">The sequence shown here is derived from an EMBL/GenBank/DDBJ whole genome shotgun (WGS) entry which is preliminary data.</text>
</comment>
<name>A0A3D8P7G1_9THEO</name>
<dbReference type="AlphaFoldDB" id="A0A3D8P7G1"/>
<accession>A0A3D8P7G1</accession>
<dbReference type="InterPro" id="IPR009296">
    <property type="entry name" value="DUF951"/>
</dbReference>
<evidence type="ECO:0000313" key="2">
    <source>
        <dbReference type="Proteomes" id="UP000256329"/>
    </source>
</evidence>
<dbReference type="RefSeq" id="WP_115791583.1">
    <property type="nucleotide sequence ID" value="NZ_QSLN01000001.1"/>
</dbReference>
<dbReference type="Proteomes" id="UP000256329">
    <property type="component" value="Unassembled WGS sequence"/>
</dbReference>
<gene>
    <name evidence="1" type="ORF">DXX99_00605</name>
</gene>
<dbReference type="OrthoDB" id="9802710at2"/>
<dbReference type="Pfam" id="PF06107">
    <property type="entry name" value="DUF951"/>
    <property type="match status" value="1"/>
</dbReference>